<feature type="transmembrane region" description="Helical" evidence="1">
    <location>
        <begin position="119"/>
        <end position="137"/>
    </location>
</feature>
<evidence type="ECO:0000256" key="1">
    <source>
        <dbReference type="SAM" id="Phobius"/>
    </source>
</evidence>
<proteinExistence type="predicted"/>
<dbReference type="AlphaFoldDB" id="A0A3F3IAZ4"/>
<name>A0A3F3IAZ4_SALER</name>
<keyword evidence="1" id="KW-0472">Membrane</keyword>
<comment type="caution">
    <text evidence="2">The sequence shown here is derived from an EMBL/GenBank/DDBJ whole genome shotgun (WGS) entry which is preliminary data.</text>
</comment>
<reference evidence="2" key="1">
    <citation type="submission" date="2016-09" db="EMBL/GenBank/DDBJ databases">
        <title>Whole Genome Sequencing of Salmonella enterica subsp. enterica serovar Nottingham.</title>
        <authorList>
            <person name="Zheng J."/>
            <person name="Wang H."/>
        </authorList>
    </citation>
    <scope>NUCLEOTIDE SEQUENCE [LARGE SCALE GENOMIC DNA]</scope>
    <source>
        <strain evidence="2">CFSAN055411</strain>
    </source>
</reference>
<gene>
    <name evidence="2" type="ORF">BH006_02785</name>
</gene>
<accession>A0A3F3IAZ4</accession>
<feature type="transmembrane region" description="Helical" evidence="1">
    <location>
        <begin position="85"/>
        <end position="113"/>
    </location>
</feature>
<sequence>MVKELSDVFRTAFMKLMFLCLAVSLINMFTFKNQTFNLYMSKGFFLFASLMLSVPLFHAAKELFPHVLKIVKIKSWRMAINIRRYYKLTVINNFLLHIGAIGIFATTVFLMVFGMEISSLTYFTMLLLSISFFLDVYNRVRFITSRIWKGILGKVVIILYAGVSFIISNFLMRHWIAYTTGLEPKFFGEFINMFSVFFAPVAYLIFTLMLCIIIITPEIIGLLLLMLFNPLREGFIKRKFPSLVELSVRIQTGKRTKHLTNLELALIKSKIMIFRILAAPMFLASIGYLVVQINNISSDFFDEKGRLLLVNYYYDLEDVNQKSTMRYYKVDNSKTSVAVLVDGKWQFFSLDI</sequence>
<organism evidence="2">
    <name type="scientific">Salmonella enterica</name>
    <name type="common">Salmonella choleraesuis</name>
    <dbReference type="NCBI Taxonomy" id="28901"/>
    <lineage>
        <taxon>Bacteria</taxon>
        <taxon>Pseudomonadati</taxon>
        <taxon>Pseudomonadota</taxon>
        <taxon>Gammaproteobacteria</taxon>
        <taxon>Enterobacterales</taxon>
        <taxon>Enterobacteriaceae</taxon>
        <taxon>Salmonella</taxon>
    </lineage>
</organism>
<evidence type="ECO:0000313" key="2">
    <source>
        <dbReference type="EMBL" id="OEH96538.1"/>
    </source>
</evidence>
<feature type="transmembrane region" description="Helical" evidence="1">
    <location>
        <begin position="43"/>
        <end position="64"/>
    </location>
</feature>
<feature type="transmembrane region" description="Helical" evidence="1">
    <location>
        <begin position="157"/>
        <end position="176"/>
    </location>
</feature>
<feature type="transmembrane region" description="Helical" evidence="1">
    <location>
        <begin position="272"/>
        <end position="291"/>
    </location>
</feature>
<dbReference type="Proteomes" id="UP000852880">
    <property type="component" value="Unassembled WGS sequence"/>
</dbReference>
<feature type="transmembrane region" description="Helical" evidence="1">
    <location>
        <begin position="12"/>
        <end position="31"/>
    </location>
</feature>
<keyword evidence="1" id="KW-1133">Transmembrane helix</keyword>
<dbReference type="EMBL" id="MJEL01000034">
    <property type="protein sequence ID" value="OEH96538.1"/>
    <property type="molecule type" value="Genomic_DNA"/>
</dbReference>
<protein>
    <submittedName>
        <fullName evidence="2">Uncharacterized protein</fullName>
    </submittedName>
</protein>
<feature type="transmembrane region" description="Helical" evidence="1">
    <location>
        <begin position="196"/>
        <end position="228"/>
    </location>
</feature>
<keyword evidence="1" id="KW-0812">Transmembrane</keyword>